<evidence type="ECO:0000313" key="1">
    <source>
        <dbReference type="EMBL" id="KIR69203.1"/>
    </source>
</evidence>
<dbReference type="Proteomes" id="UP000053800">
    <property type="component" value="Unassembled WGS sequence"/>
</dbReference>
<gene>
    <name evidence="1" type="ORF">I314_00308</name>
</gene>
<dbReference type="EMBL" id="KN848889">
    <property type="protein sequence ID" value="KIR69203.1"/>
    <property type="molecule type" value="Genomic_DNA"/>
</dbReference>
<organism evidence="1 2">
    <name type="scientific">Cryptococcus bacillisporus CA1873</name>
    <dbReference type="NCBI Taxonomy" id="1296111"/>
    <lineage>
        <taxon>Eukaryota</taxon>
        <taxon>Fungi</taxon>
        <taxon>Dikarya</taxon>
        <taxon>Basidiomycota</taxon>
        <taxon>Agaricomycotina</taxon>
        <taxon>Tremellomycetes</taxon>
        <taxon>Tremellales</taxon>
        <taxon>Cryptococcaceae</taxon>
        <taxon>Cryptococcus</taxon>
        <taxon>Cryptococcus gattii species complex</taxon>
    </lineage>
</organism>
<proteinExistence type="predicted"/>
<protein>
    <submittedName>
        <fullName evidence="1">Uncharacterized protein</fullName>
    </submittedName>
</protein>
<sequence>MRDEVVMELIRDEARKARRDLAFDVDAFQM</sequence>
<reference evidence="1 2" key="1">
    <citation type="submission" date="2015-01" db="EMBL/GenBank/DDBJ databases">
        <title>The Genome Sequence of Cryptococcus gattii CA1873.</title>
        <authorList>
            <consortium name="The Broad Institute Genomics Platform"/>
            <person name="Cuomo C."/>
            <person name="Litvintseva A."/>
            <person name="Chen Y."/>
            <person name="Heitman J."/>
            <person name="Sun S."/>
            <person name="Springer D."/>
            <person name="Dromer F."/>
            <person name="Young S."/>
            <person name="Zeng Q."/>
            <person name="Gargeya S."/>
            <person name="Abouelleil A."/>
            <person name="Alvarado L."/>
            <person name="Chapman S.B."/>
            <person name="Gainer-Dewar J."/>
            <person name="Goldberg J."/>
            <person name="Griggs A."/>
            <person name="Gujja S."/>
            <person name="Hansen M."/>
            <person name="Howarth C."/>
            <person name="Imamovic A."/>
            <person name="Larimer J."/>
            <person name="Murphy C."/>
            <person name="Naylor J."/>
            <person name="Pearson M."/>
            <person name="Priest M."/>
            <person name="Roberts A."/>
            <person name="Saif S."/>
            <person name="Shea T."/>
            <person name="Sykes S."/>
            <person name="Wortman J."/>
            <person name="Nusbaum C."/>
            <person name="Birren B."/>
        </authorList>
    </citation>
    <scope>NUCLEOTIDE SEQUENCE [LARGE SCALE GENOMIC DNA]</scope>
    <source>
        <strain evidence="1 2">CA1873</strain>
    </source>
</reference>
<evidence type="ECO:0000313" key="2">
    <source>
        <dbReference type="Proteomes" id="UP000053800"/>
    </source>
</evidence>
<accession>A0ABR5BK45</accession>
<keyword evidence="2" id="KW-1185">Reference proteome</keyword>
<name>A0ABR5BK45_CRYGA</name>